<dbReference type="Gene3D" id="1.10.20.10">
    <property type="entry name" value="Histone, subunit A"/>
    <property type="match status" value="1"/>
</dbReference>
<accession>T1IGR1</accession>
<dbReference type="GO" id="GO:0046982">
    <property type="term" value="F:protein heterodimerization activity"/>
    <property type="evidence" value="ECO:0007669"/>
    <property type="project" value="InterPro"/>
</dbReference>
<dbReference type="Proteomes" id="UP000014500">
    <property type="component" value="Unassembled WGS sequence"/>
</dbReference>
<protein>
    <recommendedName>
        <fullName evidence="3">Histone H2A</fullName>
    </recommendedName>
</protein>
<dbReference type="GO" id="GO:0003677">
    <property type="term" value="F:DNA binding"/>
    <property type="evidence" value="ECO:0007669"/>
    <property type="project" value="InterPro"/>
</dbReference>
<keyword evidence="2" id="KW-1185">Reference proteome</keyword>
<dbReference type="InterPro" id="IPR002119">
    <property type="entry name" value="Histone_H2A"/>
</dbReference>
<dbReference type="SUPFAM" id="SSF47113">
    <property type="entry name" value="Histone-fold"/>
    <property type="match status" value="1"/>
</dbReference>
<name>T1IGR1_STRMM</name>
<evidence type="ECO:0000313" key="2">
    <source>
        <dbReference type="Proteomes" id="UP000014500"/>
    </source>
</evidence>
<sequence length="104" mass="11966">MSGQDYLDQQIVLLTSPRPRLGEVRRTIRKTCRDLVALNFNFRLAEFIVYFVRGNMWNASDLAGVLEYLVAEIMELAGNAASDNKKARIIHRHLQLAVKNDEEF</sequence>
<dbReference type="eggNOG" id="KOG1756">
    <property type="taxonomic scope" value="Eukaryota"/>
</dbReference>
<evidence type="ECO:0000313" key="1">
    <source>
        <dbReference type="EnsemblMetazoa" id="SMAR000009-PA"/>
    </source>
</evidence>
<proteinExistence type="predicted"/>
<dbReference type="GO" id="GO:0030527">
    <property type="term" value="F:structural constituent of chromatin"/>
    <property type="evidence" value="ECO:0007669"/>
    <property type="project" value="InterPro"/>
</dbReference>
<dbReference type="AlphaFoldDB" id="T1IGR1"/>
<dbReference type="PRINTS" id="PR00620">
    <property type="entry name" value="HISTONEH2A"/>
</dbReference>
<reference evidence="1" key="2">
    <citation type="submission" date="2015-02" db="UniProtKB">
        <authorList>
            <consortium name="EnsemblMetazoa"/>
        </authorList>
    </citation>
    <scope>IDENTIFICATION</scope>
</reference>
<evidence type="ECO:0008006" key="3">
    <source>
        <dbReference type="Google" id="ProtNLM"/>
    </source>
</evidence>
<reference evidence="2" key="1">
    <citation type="submission" date="2011-05" db="EMBL/GenBank/DDBJ databases">
        <authorList>
            <person name="Richards S.R."/>
            <person name="Qu J."/>
            <person name="Jiang H."/>
            <person name="Jhangiani S.N."/>
            <person name="Agravi P."/>
            <person name="Goodspeed R."/>
            <person name="Gross S."/>
            <person name="Mandapat C."/>
            <person name="Jackson L."/>
            <person name="Mathew T."/>
            <person name="Pu L."/>
            <person name="Thornton R."/>
            <person name="Saada N."/>
            <person name="Wilczek-Boney K.B."/>
            <person name="Lee S."/>
            <person name="Kovar C."/>
            <person name="Wu Y."/>
            <person name="Scherer S.E."/>
            <person name="Worley K.C."/>
            <person name="Muzny D.M."/>
            <person name="Gibbs R."/>
        </authorList>
    </citation>
    <scope>NUCLEOTIDE SEQUENCE</scope>
    <source>
        <strain evidence="2">Brora</strain>
    </source>
</reference>
<dbReference type="STRING" id="126957.T1IGR1"/>
<dbReference type="EnsemblMetazoa" id="SMAR000009-RA">
    <property type="protein sequence ID" value="SMAR000009-PA"/>
    <property type="gene ID" value="SMAR000009"/>
</dbReference>
<organism evidence="1 2">
    <name type="scientific">Strigamia maritima</name>
    <name type="common">European centipede</name>
    <name type="synonym">Geophilus maritimus</name>
    <dbReference type="NCBI Taxonomy" id="126957"/>
    <lineage>
        <taxon>Eukaryota</taxon>
        <taxon>Metazoa</taxon>
        <taxon>Ecdysozoa</taxon>
        <taxon>Arthropoda</taxon>
        <taxon>Myriapoda</taxon>
        <taxon>Chilopoda</taxon>
        <taxon>Pleurostigmophora</taxon>
        <taxon>Geophilomorpha</taxon>
        <taxon>Linotaeniidae</taxon>
        <taxon>Strigamia</taxon>
    </lineage>
</organism>
<dbReference type="PANTHER" id="PTHR23430">
    <property type="entry name" value="HISTONE H2A"/>
    <property type="match status" value="1"/>
</dbReference>
<dbReference type="HOGENOM" id="CLU_2253415_0_0_1"/>
<dbReference type="GO" id="GO:0000786">
    <property type="term" value="C:nucleosome"/>
    <property type="evidence" value="ECO:0007669"/>
    <property type="project" value="InterPro"/>
</dbReference>
<dbReference type="InterPro" id="IPR009072">
    <property type="entry name" value="Histone-fold"/>
</dbReference>
<dbReference type="EMBL" id="JH429551">
    <property type="status" value="NOT_ANNOTATED_CDS"/>
    <property type="molecule type" value="Genomic_DNA"/>
</dbReference>